<reference evidence="2" key="1">
    <citation type="journal article" date="2021" name="Front. Plant Sci.">
        <title>Chromosome-Scale Genome Assembly for Chinese Sour Jujube and Insights Into Its Genome Evolution and Domestication Signature.</title>
        <authorList>
            <person name="Shen L.-Y."/>
            <person name="Luo H."/>
            <person name="Wang X.-L."/>
            <person name="Wang X.-M."/>
            <person name="Qiu X.-J."/>
            <person name="Liu H."/>
            <person name="Zhou S.-S."/>
            <person name="Jia K.-H."/>
            <person name="Nie S."/>
            <person name="Bao Y.-T."/>
            <person name="Zhang R.-G."/>
            <person name="Yun Q.-Z."/>
            <person name="Chai Y.-H."/>
            <person name="Lu J.-Y."/>
            <person name="Li Y."/>
            <person name="Zhao S.-W."/>
            <person name="Mao J.-F."/>
            <person name="Jia S.-G."/>
            <person name="Mao Y.-M."/>
        </authorList>
    </citation>
    <scope>NUCLEOTIDE SEQUENCE</scope>
    <source>
        <strain evidence="2">AT0</strain>
        <tissue evidence="2">Leaf</tissue>
    </source>
</reference>
<accession>A0A978UGQ9</accession>
<dbReference type="AlphaFoldDB" id="A0A978UGQ9"/>
<sequence>MAQDFDPFAIPGGYTWTSVDDKSRKMKKSKSTRKSNCKEKEKEIVEENVIRSQASRPIKEYPLDLKAATDELAFLNQLILEDDLILYIVNGLSPTFKDISVAIRTKNDSIILRIFMNNLLNMNLTS</sequence>
<evidence type="ECO:0000256" key="1">
    <source>
        <dbReference type="SAM" id="MobiDB-lite"/>
    </source>
</evidence>
<protein>
    <submittedName>
        <fullName evidence="2">Uncharacterized protein</fullName>
    </submittedName>
</protein>
<feature type="compositionally biased region" description="Basic residues" evidence="1">
    <location>
        <begin position="24"/>
        <end position="35"/>
    </location>
</feature>
<feature type="region of interest" description="Disordered" evidence="1">
    <location>
        <begin position="19"/>
        <end position="42"/>
    </location>
</feature>
<comment type="caution">
    <text evidence="2">The sequence shown here is derived from an EMBL/GenBank/DDBJ whole genome shotgun (WGS) entry which is preliminary data.</text>
</comment>
<name>A0A978UGQ9_ZIZJJ</name>
<evidence type="ECO:0000313" key="3">
    <source>
        <dbReference type="Proteomes" id="UP000813462"/>
    </source>
</evidence>
<dbReference type="Proteomes" id="UP000813462">
    <property type="component" value="Unassembled WGS sequence"/>
</dbReference>
<proteinExistence type="predicted"/>
<organism evidence="2 3">
    <name type="scientific">Ziziphus jujuba var. spinosa</name>
    <dbReference type="NCBI Taxonomy" id="714518"/>
    <lineage>
        <taxon>Eukaryota</taxon>
        <taxon>Viridiplantae</taxon>
        <taxon>Streptophyta</taxon>
        <taxon>Embryophyta</taxon>
        <taxon>Tracheophyta</taxon>
        <taxon>Spermatophyta</taxon>
        <taxon>Magnoliopsida</taxon>
        <taxon>eudicotyledons</taxon>
        <taxon>Gunneridae</taxon>
        <taxon>Pentapetalae</taxon>
        <taxon>rosids</taxon>
        <taxon>fabids</taxon>
        <taxon>Rosales</taxon>
        <taxon>Rhamnaceae</taxon>
        <taxon>Paliureae</taxon>
        <taxon>Ziziphus</taxon>
    </lineage>
</organism>
<evidence type="ECO:0000313" key="2">
    <source>
        <dbReference type="EMBL" id="KAH7513990.1"/>
    </source>
</evidence>
<gene>
    <name evidence="2" type="ORF">FEM48_Zijuj11G0041200</name>
</gene>
<dbReference type="EMBL" id="JAEACU010000011">
    <property type="protein sequence ID" value="KAH7513990.1"/>
    <property type="molecule type" value="Genomic_DNA"/>
</dbReference>